<keyword evidence="2" id="KW-1003">Cell membrane</keyword>
<dbReference type="PANTHER" id="PTHR32309">
    <property type="entry name" value="TYROSINE-PROTEIN KINASE"/>
    <property type="match status" value="1"/>
</dbReference>
<evidence type="ECO:0000256" key="2">
    <source>
        <dbReference type="ARBA" id="ARBA00022475"/>
    </source>
</evidence>
<dbReference type="PANTHER" id="PTHR32309:SF13">
    <property type="entry name" value="FERRIC ENTEROBACTIN TRANSPORT PROTEIN FEPE"/>
    <property type="match status" value="1"/>
</dbReference>
<dbReference type="Pfam" id="PF13807">
    <property type="entry name" value="GNVR"/>
    <property type="match status" value="1"/>
</dbReference>
<dbReference type="eggNOG" id="COG3206">
    <property type="taxonomic scope" value="Bacteria"/>
</dbReference>
<organism evidence="11 12">
    <name type="scientific">Mesorhizobium metallidurans STM 2683</name>
    <dbReference type="NCBI Taxonomy" id="1297569"/>
    <lineage>
        <taxon>Bacteria</taxon>
        <taxon>Pseudomonadati</taxon>
        <taxon>Pseudomonadota</taxon>
        <taxon>Alphaproteobacteria</taxon>
        <taxon>Hyphomicrobiales</taxon>
        <taxon>Phyllobacteriaceae</taxon>
        <taxon>Mesorhizobium</taxon>
    </lineage>
</organism>
<dbReference type="InterPro" id="IPR032807">
    <property type="entry name" value="GNVR"/>
</dbReference>
<keyword evidence="12" id="KW-1185">Reference proteome</keyword>
<sequence>MPAASGPSSPSAADSDISALERIASARRRAMAQQGAPATAHAPTGAPTTARVAAPVVPPHASEPVVTVTLDKIGDFLELDFRRLFVWLRAGLALACMLAVVGAVVGGAYALLSKQRYTVATEILINPANLQVVENDLYSQSGQIDGQLLNARSKQRILISGNVLSRVVDKLNLTSDPEFFDPDGSTSSGVGVSGSKSDPKLIALKNLDERVSTTADETSFVTTLSVSAETAGKAIEISQAIVKTFQEELAKAEADGASRAAAALDAQLGQLKRDVQTAEEKVEAYRRSRNLSTSNGQLVSSQTLTQLNSQIVEAQSRVIAAQASYDALVASGVNGSNPDPAVSEALAALREKANLLRQQIDSQSMTFGPRHPTIVRLKTELATVGSQLNAEFSRTVGTARANLDRAKASWTSLNTKMNDLRGNVFSDNESEVALRELERDAASKTTIYESFLSRARQIAGREQIDTTNVQVISSAVPPKARSWPPSTALVIGAGAFAGFALGMLLAMAMGIMRDIWQPPNRSGVGASRA</sequence>
<gene>
    <name evidence="11" type="ORF">MESS2_540003</name>
</gene>
<dbReference type="GO" id="GO:0005886">
    <property type="term" value="C:plasma membrane"/>
    <property type="evidence" value="ECO:0007669"/>
    <property type="project" value="UniProtKB-SubCell"/>
</dbReference>
<dbReference type="InterPro" id="IPR050445">
    <property type="entry name" value="Bact_polysacc_biosynth/exp"/>
</dbReference>
<evidence type="ECO:0000256" key="8">
    <source>
        <dbReference type="SAM" id="Phobius"/>
    </source>
</evidence>
<dbReference type="AlphaFoldDB" id="M5F661"/>
<keyword evidence="3 8" id="KW-0812">Transmembrane</keyword>
<comment type="caution">
    <text evidence="11">The sequence shown here is derived from an EMBL/GenBank/DDBJ whole genome shotgun (WGS) entry which is preliminary data.</text>
</comment>
<dbReference type="OrthoDB" id="230260at2"/>
<evidence type="ECO:0000259" key="9">
    <source>
        <dbReference type="Pfam" id="PF02706"/>
    </source>
</evidence>
<keyword evidence="4 8" id="KW-1133">Transmembrane helix</keyword>
<dbReference type="STRING" id="1297569.MESS2_540003"/>
<evidence type="ECO:0000256" key="5">
    <source>
        <dbReference type="ARBA" id="ARBA00023136"/>
    </source>
</evidence>
<dbReference type="SUPFAM" id="SSF58100">
    <property type="entry name" value="Bacterial hemolysins"/>
    <property type="match status" value="1"/>
</dbReference>
<accession>M5F661</accession>
<evidence type="ECO:0000259" key="10">
    <source>
        <dbReference type="Pfam" id="PF13807"/>
    </source>
</evidence>
<evidence type="ECO:0000256" key="6">
    <source>
        <dbReference type="SAM" id="Coils"/>
    </source>
</evidence>
<evidence type="ECO:0000256" key="4">
    <source>
        <dbReference type="ARBA" id="ARBA00022989"/>
    </source>
</evidence>
<dbReference type="InterPro" id="IPR003856">
    <property type="entry name" value="LPS_length_determ_N"/>
</dbReference>
<evidence type="ECO:0000256" key="1">
    <source>
        <dbReference type="ARBA" id="ARBA00004651"/>
    </source>
</evidence>
<feature type="region of interest" description="Disordered" evidence="7">
    <location>
        <begin position="31"/>
        <end position="50"/>
    </location>
</feature>
<proteinExistence type="predicted"/>
<feature type="transmembrane region" description="Helical" evidence="8">
    <location>
        <begin position="86"/>
        <end position="112"/>
    </location>
</feature>
<reference evidence="11 12" key="1">
    <citation type="submission" date="2013-02" db="EMBL/GenBank/DDBJ databases">
        <authorList>
            <person name="Genoscope - CEA"/>
        </authorList>
    </citation>
    <scope>NUCLEOTIDE SEQUENCE [LARGE SCALE GENOMIC DNA]</scope>
    <source>
        <strain evidence="11 12">STM 2683</strain>
    </source>
</reference>
<keyword evidence="5 8" id="KW-0472">Membrane</keyword>
<name>M5F661_9HYPH</name>
<feature type="domain" description="Tyrosine-protein kinase G-rich" evidence="10">
    <location>
        <begin position="434"/>
        <end position="507"/>
    </location>
</feature>
<protein>
    <submittedName>
        <fullName evidence="11">Putative polysaccharide biosynthesis, transport protein</fullName>
    </submittedName>
</protein>
<evidence type="ECO:0000256" key="7">
    <source>
        <dbReference type="SAM" id="MobiDB-lite"/>
    </source>
</evidence>
<dbReference type="Proteomes" id="UP000012062">
    <property type="component" value="Unassembled WGS sequence"/>
</dbReference>
<comment type="subcellular location">
    <subcellularLocation>
        <location evidence="1">Cell membrane</location>
        <topology evidence="1">Multi-pass membrane protein</topology>
    </subcellularLocation>
</comment>
<dbReference type="Pfam" id="PF02706">
    <property type="entry name" value="Wzz"/>
    <property type="match status" value="1"/>
</dbReference>
<dbReference type="GO" id="GO:0004713">
    <property type="term" value="F:protein tyrosine kinase activity"/>
    <property type="evidence" value="ECO:0007669"/>
    <property type="project" value="TreeGrafter"/>
</dbReference>
<evidence type="ECO:0000313" key="12">
    <source>
        <dbReference type="Proteomes" id="UP000012062"/>
    </source>
</evidence>
<feature type="transmembrane region" description="Helical" evidence="8">
    <location>
        <begin position="488"/>
        <end position="512"/>
    </location>
</feature>
<evidence type="ECO:0000256" key="3">
    <source>
        <dbReference type="ARBA" id="ARBA00022692"/>
    </source>
</evidence>
<evidence type="ECO:0000313" key="11">
    <source>
        <dbReference type="EMBL" id="CCV07356.1"/>
    </source>
</evidence>
<dbReference type="EMBL" id="CAUM01000122">
    <property type="protein sequence ID" value="CCV07356.1"/>
    <property type="molecule type" value="Genomic_DNA"/>
</dbReference>
<keyword evidence="6" id="KW-0175">Coiled coil</keyword>
<feature type="domain" description="Polysaccharide chain length determinant N-terminal" evidence="9">
    <location>
        <begin position="78"/>
        <end position="171"/>
    </location>
</feature>
<feature type="coiled-coil region" evidence="6">
    <location>
        <begin position="235"/>
        <end position="288"/>
    </location>
</feature>